<reference evidence="1 4" key="2">
    <citation type="submission" date="2021-06" db="EMBL/GenBank/DDBJ databases">
        <title>Whole genome sequence of Paenibacillus sophorae DSM23020 for comparative genomics.</title>
        <authorList>
            <person name="Kim M.-J."/>
            <person name="Lee G."/>
            <person name="Shin J.-H."/>
        </authorList>
    </citation>
    <scope>NUCLEOTIDE SEQUENCE [LARGE SCALE GENOMIC DNA]</scope>
    <source>
        <strain evidence="1 4">DSM 23020</strain>
    </source>
</reference>
<evidence type="ECO:0000313" key="3">
    <source>
        <dbReference type="Proteomes" id="UP000198809"/>
    </source>
</evidence>
<dbReference type="RefSeq" id="WP_036601224.1">
    <property type="nucleotide sequence ID" value="NZ_CP076607.1"/>
</dbReference>
<dbReference type="STRING" id="1333845.SAMN04487895_10686"/>
<evidence type="ECO:0008006" key="5">
    <source>
        <dbReference type="Google" id="ProtNLM"/>
    </source>
</evidence>
<dbReference type="Proteomes" id="UP000683429">
    <property type="component" value="Chromosome"/>
</dbReference>
<name>A0A1H8N736_9BACL</name>
<dbReference type="AlphaFoldDB" id="A0A1H8N736"/>
<dbReference type="EMBL" id="CP076607">
    <property type="protein sequence ID" value="QWU14756.1"/>
    <property type="molecule type" value="Genomic_DNA"/>
</dbReference>
<dbReference type="EMBL" id="FODH01000006">
    <property type="protein sequence ID" value="SEO25308.1"/>
    <property type="molecule type" value="Genomic_DNA"/>
</dbReference>
<organism evidence="2 3">
    <name type="scientific">Paenibacillus sophorae</name>
    <dbReference type="NCBI Taxonomy" id="1333845"/>
    <lineage>
        <taxon>Bacteria</taxon>
        <taxon>Bacillati</taxon>
        <taxon>Bacillota</taxon>
        <taxon>Bacilli</taxon>
        <taxon>Bacillales</taxon>
        <taxon>Paenibacillaceae</taxon>
        <taxon>Paenibacillus</taxon>
    </lineage>
</organism>
<sequence length="239" mass="26735">MNPNQTSPLMGYKKISITLANIDKNITNTDTHQFYPDLMYTRFILCHEGDNANGDFFTKDVLYAAQKTPKTKPINWEHGQPIIGTILDSVYKEDTSGKGYIEAEGAIWKYVYPEQAKKIKDKFSTGSLKVSMECYYKDASYKVGNTLYTQHQAESLGLIPYVGREYMGQKVYRVFNEVIFGGVGVVANPADKAAVFLSVAKDNNDRPFAHLQLSAAQQGPEKLSKAKAKEAFAHLKLKA</sequence>
<protein>
    <recommendedName>
        <fullName evidence="5">Phage prohead protease, HK97 family</fullName>
    </recommendedName>
</protein>
<evidence type="ECO:0000313" key="2">
    <source>
        <dbReference type="EMBL" id="SEO25308.1"/>
    </source>
</evidence>
<proteinExistence type="predicted"/>
<evidence type="ECO:0000313" key="4">
    <source>
        <dbReference type="Proteomes" id="UP000683429"/>
    </source>
</evidence>
<dbReference type="Proteomes" id="UP000198809">
    <property type="component" value="Unassembled WGS sequence"/>
</dbReference>
<accession>A0A1H8N736</accession>
<gene>
    <name evidence="1" type="ORF">KP014_22960</name>
    <name evidence="2" type="ORF">SAMN04487895_10686</name>
</gene>
<dbReference type="OrthoDB" id="2329786at2"/>
<evidence type="ECO:0000313" key="1">
    <source>
        <dbReference type="EMBL" id="QWU14756.1"/>
    </source>
</evidence>
<reference evidence="2 3" key="1">
    <citation type="submission" date="2016-10" db="EMBL/GenBank/DDBJ databases">
        <authorList>
            <person name="de Groot N.N."/>
        </authorList>
    </citation>
    <scope>NUCLEOTIDE SEQUENCE [LARGE SCALE GENOMIC DNA]</scope>
    <source>
        <strain evidence="2 3">CGMCC 1.10238</strain>
    </source>
</reference>
<keyword evidence="4" id="KW-1185">Reference proteome</keyword>